<sequence>MQQTHPPSPVDAREPGTDRLVIDALFSDYPFPGFLDPIRQRAAEFERAHPRYRVTVRGCGYEEIPAEVSRLALAGTPPTVATYYSGASRQARDTVTRAGTPLFTSIERAVDGRSHILGERVMLDDLTAPARGFFTYQGDLTSLPLSASTMLFYVNTTLLRAAGVWDVPRTWREVELACARVAALRPGVRGVTWPNDGKLVQQWLSQQGAPLLDRDNGRAGRATTVNLTSEPMLALADWWAGLQRRGYFSYSGVLEDWPGNAAEFVGQRVAMRVGSSFEADFMRAAGQREGFDVAVAELPHRDGVAPVGNWIGGDSVWLADGLDPEVRDGALAFLMYLGTPENAARWRAASGSTPVVRSAIDRLEADGWFAGNPHHRVAVDQIARTDGTPGSYSPIIPGSYGVQMAVMEAMDDVLRHGVEPADRLARAEPVAQRALAEYNAIVAAAGPRDPVWLRVGT</sequence>
<dbReference type="RefSeq" id="WP_275030035.1">
    <property type="nucleotide sequence ID" value="NZ_CP118615.1"/>
</dbReference>
<evidence type="ECO:0000313" key="6">
    <source>
        <dbReference type="Proteomes" id="UP001219605"/>
    </source>
</evidence>
<name>A0ABY7ZKT3_9ACTN</name>
<reference evidence="5 6" key="1">
    <citation type="submission" date="2023-02" db="EMBL/GenBank/DDBJ databases">
        <authorList>
            <person name="Mo P."/>
        </authorList>
    </citation>
    <scope>NUCLEOTIDE SEQUENCE [LARGE SCALE GENOMIC DNA]</scope>
    <source>
        <strain evidence="5 6">HUAS 3</strain>
    </source>
</reference>
<dbReference type="Pfam" id="PF13416">
    <property type="entry name" value="SBP_bac_8"/>
    <property type="match status" value="1"/>
</dbReference>
<keyword evidence="6" id="KW-1185">Reference proteome</keyword>
<evidence type="ECO:0000313" key="5">
    <source>
        <dbReference type="EMBL" id="WDZ83492.1"/>
    </source>
</evidence>
<dbReference type="InterPro" id="IPR050490">
    <property type="entry name" value="Bact_solute-bd_prot1"/>
</dbReference>
<keyword evidence="3" id="KW-0813">Transport</keyword>
<dbReference type="SUPFAM" id="SSF53850">
    <property type="entry name" value="Periplasmic binding protein-like II"/>
    <property type="match status" value="1"/>
</dbReference>
<evidence type="ECO:0000256" key="3">
    <source>
        <dbReference type="ARBA" id="ARBA00022448"/>
    </source>
</evidence>
<accession>A0ABY7ZKT3</accession>
<keyword evidence="4" id="KW-0732">Signal</keyword>
<dbReference type="InterPro" id="IPR006059">
    <property type="entry name" value="SBP"/>
</dbReference>
<organism evidence="5 6">
    <name type="scientific">Micromonospora cathayae</name>
    <dbReference type="NCBI Taxonomy" id="3028804"/>
    <lineage>
        <taxon>Bacteria</taxon>
        <taxon>Bacillati</taxon>
        <taxon>Actinomycetota</taxon>
        <taxon>Actinomycetes</taxon>
        <taxon>Micromonosporales</taxon>
        <taxon>Micromonosporaceae</taxon>
        <taxon>Micromonospora</taxon>
    </lineage>
</organism>
<dbReference type="PANTHER" id="PTHR43649:SF31">
    <property type="entry name" value="SN-GLYCEROL-3-PHOSPHATE-BINDING PERIPLASMIC PROTEIN UGPB"/>
    <property type="match status" value="1"/>
</dbReference>
<proteinExistence type="inferred from homology"/>
<comment type="subcellular location">
    <subcellularLocation>
        <location evidence="1">Cell envelope</location>
    </subcellularLocation>
</comment>
<comment type="similarity">
    <text evidence="2">Belongs to the bacterial solute-binding protein 1 family.</text>
</comment>
<dbReference type="PANTHER" id="PTHR43649">
    <property type="entry name" value="ARABINOSE-BINDING PROTEIN-RELATED"/>
    <property type="match status" value="1"/>
</dbReference>
<dbReference type="Gene3D" id="3.40.190.10">
    <property type="entry name" value="Periplasmic binding protein-like II"/>
    <property type="match status" value="2"/>
</dbReference>
<evidence type="ECO:0000256" key="4">
    <source>
        <dbReference type="ARBA" id="ARBA00022729"/>
    </source>
</evidence>
<dbReference type="Proteomes" id="UP001219605">
    <property type="component" value="Chromosome"/>
</dbReference>
<evidence type="ECO:0000256" key="2">
    <source>
        <dbReference type="ARBA" id="ARBA00008520"/>
    </source>
</evidence>
<evidence type="ECO:0000256" key="1">
    <source>
        <dbReference type="ARBA" id="ARBA00004196"/>
    </source>
</evidence>
<protein>
    <submittedName>
        <fullName evidence="5">Extracellular solute-binding protein</fullName>
    </submittedName>
</protein>
<dbReference type="EMBL" id="CP118615">
    <property type="protein sequence ID" value="WDZ83492.1"/>
    <property type="molecule type" value="Genomic_DNA"/>
</dbReference>
<gene>
    <name evidence="5" type="ORF">PVK37_23945</name>
</gene>